<evidence type="ECO:0000256" key="8">
    <source>
        <dbReference type="ARBA" id="ARBA00023065"/>
    </source>
</evidence>
<dbReference type="InterPro" id="IPR004488">
    <property type="entry name" value="Mg/Co-transport_prot_CorA"/>
</dbReference>
<keyword evidence="7 12" id="KW-1133">Transmembrane helix</keyword>
<comment type="function">
    <text evidence="11">Mediates influx of magnesium ions. Alternates between open and closed states. Activated by low cytoplasmic Mg(2+) levels. Inactive when cytoplasmic Mg(2+) levels are high.</text>
</comment>
<dbReference type="PANTHER" id="PTHR46494">
    <property type="entry name" value="CORA FAMILY METAL ION TRANSPORTER (EUROFUNG)"/>
    <property type="match status" value="1"/>
</dbReference>
<dbReference type="GO" id="GO:0015095">
    <property type="term" value="F:magnesium ion transmembrane transporter activity"/>
    <property type="evidence" value="ECO:0007669"/>
    <property type="project" value="UniProtKB-UniRule"/>
</dbReference>
<gene>
    <name evidence="12 13" type="primary">corA</name>
    <name evidence="13" type="ORF">DM484_12930</name>
</gene>
<dbReference type="Pfam" id="PF01544">
    <property type="entry name" value="CorA"/>
    <property type="match status" value="1"/>
</dbReference>
<feature type="transmembrane region" description="Helical" evidence="12">
    <location>
        <begin position="286"/>
        <end position="305"/>
    </location>
</feature>
<sequence>MNKVSTPEKDTATVSARAYQAMVIKCVAYSNGRRVGDDIGIEHIGEAILRDNTFVWLGLREPNGALLDKIQAEFGLHDLAIEDTRSAHQRPKLEEYGDMLFLVVQTAQFYRNSVQLGETHVFVGPRFIVTVRHGTPLSFSKVRERCESMPESLAKGPGFALYALIDFIVDHYMPVVDGLQERFERLEEDVFKNRFNQQTLEKLYDLKRELLLLRGAAEPLLDICDELVRFHGNVIGPDVQFYFRDISDHVKRINHAIDGMREMLTAAMQAYLAMVTVGQNEVVKRLAGWGAILAVPTMVFSLYGMNFKNMPELDWPYGYHAVIGFLALACALLHGKLKKSGWL</sequence>
<evidence type="ECO:0000256" key="12">
    <source>
        <dbReference type="RuleBase" id="RU362010"/>
    </source>
</evidence>
<reference evidence="13 14" key="1">
    <citation type="journal article" date="2018" name="Aquat. Microb. Ecol.">
        <title>Gammaproteobacterial methanotrophs dominate.</title>
        <authorList>
            <person name="Rissanen A.J."/>
            <person name="Saarenheimo J."/>
            <person name="Tiirola M."/>
            <person name="Peura S."/>
            <person name="Aalto S.L."/>
            <person name="Karvinen A."/>
            <person name="Nykanen H."/>
        </authorList>
    </citation>
    <scope>NUCLEOTIDE SEQUENCE [LARGE SCALE GENOMIC DNA]</scope>
    <source>
        <strain evidence="13">AMbin10</strain>
    </source>
</reference>
<evidence type="ECO:0000256" key="1">
    <source>
        <dbReference type="ARBA" id="ARBA00004651"/>
    </source>
</evidence>
<evidence type="ECO:0000313" key="14">
    <source>
        <dbReference type="Proteomes" id="UP000249396"/>
    </source>
</evidence>
<keyword evidence="8 12" id="KW-0406">Ion transport</keyword>
<dbReference type="SUPFAM" id="SSF143865">
    <property type="entry name" value="CorA soluble domain-like"/>
    <property type="match status" value="1"/>
</dbReference>
<dbReference type="NCBIfam" id="TIGR00383">
    <property type="entry name" value="corA"/>
    <property type="match status" value="1"/>
</dbReference>
<evidence type="ECO:0000256" key="11">
    <source>
        <dbReference type="ARBA" id="ARBA00045497"/>
    </source>
</evidence>
<dbReference type="CDD" id="cd12830">
    <property type="entry name" value="MtCorA-like"/>
    <property type="match status" value="1"/>
</dbReference>
<feature type="transmembrane region" description="Helical" evidence="12">
    <location>
        <begin position="317"/>
        <end position="335"/>
    </location>
</feature>
<dbReference type="GO" id="GO:0005886">
    <property type="term" value="C:plasma membrane"/>
    <property type="evidence" value="ECO:0007669"/>
    <property type="project" value="UniProtKB-SubCell"/>
</dbReference>
<comment type="caution">
    <text evidence="13">The sequence shown here is derived from an EMBL/GenBank/DDBJ whole genome shotgun (WGS) entry which is preliminary data.</text>
</comment>
<name>A0A2W4R2G7_9GAMM</name>
<dbReference type="Proteomes" id="UP000249396">
    <property type="component" value="Unassembled WGS sequence"/>
</dbReference>
<protein>
    <recommendedName>
        <fullName evidence="12">Magnesium transport protein CorA</fullName>
    </recommendedName>
</protein>
<evidence type="ECO:0000313" key="13">
    <source>
        <dbReference type="EMBL" id="PZN78431.1"/>
    </source>
</evidence>
<dbReference type="GO" id="GO:0000287">
    <property type="term" value="F:magnesium ion binding"/>
    <property type="evidence" value="ECO:0007669"/>
    <property type="project" value="TreeGrafter"/>
</dbReference>
<dbReference type="GO" id="GO:0050897">
    <property type="term" value="F:cobalt ion binding"/>
    <property type="evidence" value="ECO:0007669"/>
    <property type="project" value="TreeGrafter"/>
</dbReference>
<dbReference type="Gene3D" id="3.30.460.20">
    <property type="entry name" value="CorA soluble domain-like"/>
    <property type="match status" value="1"/>
</dbReference>
<keyword evidence="6 12" id="KW-0460">Magnesium</keyword>
<accession>A0A2W4R2G7</accession>
<organism evidence="13 14">
    <name type="scientific">Candidatus Methylumidiphilus alinenensis</name>
    <dbReference type="NCBI Taxonomy" id="2202197"/>
    <lineage>
        <taxon>Bacteria</taxon>
        <taxon>Pseudomonadati</taxon>
        <taxon>Pseudomonadota</taxon>
        <taxon>Gammaproteobacteria</taxon>
        <taxon>Methylococcales</taxon>
        <taxon>Candidatus Methylumidiphilus</taxon>
    </lineage>
</organism>
<evidence type="ECO:0000256" key="3">
    <source>
        <dbReference type="ARBA" id="ARBA00022448"/>
    </source>
</evidence>
<evidence type="ECO:0000256" key="7">
    <source>
        <dbReference type="ARBA" id="ARBA00022989"/>
    </source>
</evidence>
<dbReference type="Gene3D" id="1.20.58.340">
    <property type="entry name" value="Magnesium transport protein CorA, transmembrane region"/>
    <property type="match status" value="2"/>
</dbReference>
<comment type="similarity">
    <text evidence="2 12">Belongs to the CorA metal ion transporter (MIT) (TC 1.A.35) family.</text>
</comment>
<dbReference type="PANTHER" id="PTHR46494:SF1">
    <property type="entry name" value="CORA FAMILY METAL ION TRANSPORTER (EUROFUNG)"/>
    <property type="match status" value="1"/>
</dbReference>
<dbReference type="InterPro" id="IPR002523">
    <property type="entry name" value="MgTranspt_CorA/ZnTranspt_ZntB"/>
</dbReference>
<keyword evidence="4 12" id="KW-1003">Cell membrane</keyword>
<dbReference type="SUPFAM" id="SSF144083">
    <property type="entry name" value="Magnesium transport protein CorA, transmembrane region"/>
    <property type="match status" value="1"/>
</dbReference>
<dbReference type="EMBL" id="QJPH01000319">
    <property type="protein sequence ID" value="PZN78431.1"/>
    <property type="molecule type" value="Genomic_DNA"/>
</dbReference>
<evidence type="ECO:0000256" key="10">
    <source>
        <dbReference type="ARBA" id="ARBA00034269"/>
    </source>
</evidence>
<evidence type="ECO:0000256" key="5">
    <source>
        <dbReference type="ARBA" id="ARBA00022692"/>
    </source>
</evidence>
<evidence type="ECO:0000256" key="2">
    <source>
        <dbReference type="ARBA" id="ARBA00009765"/>
    </source>
</evidence>
<evidence type="ECO:0000256" key="4">
    <source>
        <dbReference type="ARBA" id="ARBA00022475"/>
    </source>
</evidence>
<dbReference type="GO" id="GO:0015087">
    <property type="term" value="F:cobalt ion transmembrane transporter activity"/>
    <property type="evidence" value="ECO:0007669"/>
    <property type="project" value="UniProtKB-UniRule"/>
</dbReference>
<keyword evidence="3 12" id="KW-0813">Transport</keyword>
<proteinExistence type="inferred from homology"/>
<comment type="subcellular location">
    <subcellularLocation>
        <location evidence="1">Cell membrane</location>
        <topology evidence="1">Multi-pass membrane protein</topology>
    </subcellularLocation>
    <subcellularLocation>
        <location evidence="12">Membrane</location>
        <topology evidence="12">Multi-pass membrane protein</topology>
    </subcellularLocation>
</comment>
<evidence type="ECO:0000256" key="6">
    <source>
        <dbReference type="ARBA" id="ARBA00022842"/>
    </source>
</evidence>
<keyword evidence="5 12" id="KW-0812">Transmembrane</keyword>
<dbReference type="InterPro" id="IPR045861">
    <property type="entry name" value="CorA_cytoplasmic_dom"/>
</dbReference>
<dbReference type="AlphaFoldDB" id="A0A2W4R2G7"/>
<dbReference type="FunFam" id="1.20.58.340:FF:000004">
    <property type="entry name" value="Magnesium transport protein CorA"/>
    <property type="match status" value="1"/>
</dbReference>
<evidence type="ECO:0000256" key="9">
    <source>
        <dbReference type="ARBA" id="ARBA00023136"/>
    </source>
</evidence>
<comment type="catalytic activity">
    <reaction evidence="10">
        <text>Mg(2+)(in) = Mg(2+)(out)</text>
        <dbReference type="Rhea" id="RHEA:29827"/>
        <dbReference type="ChEBI" id="CHEBI:18420"/>
    </reaction>
</comment>
<keyword evidence="9 12" id="KW-0472">Membrane</keyword>
<dbReference type="InterPro" id="IPR045863">
    <property type="entry name" value="CorA_TM1_TM2"/>
</dbReference>